<protein>
    <submittedName>
        <fullName evidence="1">Uncharacterized protein</fullName>
    </submittedName>
</protein>
<dbReference type="Proteomes" id="UP000185680">
    <property type="component" value="Chromosome"/>
</dbReference>
<evidence type="ECO:0000313" key="4">
    <source>
        <dbReference type="Proteomes" id="UP000185680"/>
    </source>
</evidence>
<evidence type="ECO:0000313" key="1">
    <source>
        <dbReference type="EMBL" id="AOW13349.1"/>
    </source>
</evidence>
<organism evidence="1 4">
    <name type="scientific">Hydrogenophaga crassostreae</name>
    <dbReference type="NCBI Taxonomy" id="1763535"/>
    <lineage>
        <taxon>Bacteria</taxon>
        <taxon>Pseudomonadati</taxon>
        <taxon>Pseudomonadota</taxon>
        <taxon>Betaproteobacteria</taxon>
        <taxon>Burkholderiales</taxon>
        <taxon>Comamonadaceae</taxon>
        <taxon>Hydrogenophaga</taxon>
    </lineage>
</organism>
<dbReference type="EMBL" id="CP017476">
    <property type="protein sequence ID" value="AOW13349.1"/>
    <property type="molecule type" value="Genomic_DNA"/>
</dbReference>
<accession>A0A167HRF7</accession>
<reference evidence="2 3" key="1">
    <citation type="submission" date="2016-02" db="EMBL/GenBank/DDBJ databases">
        <title>Draft genome sequence of Hydrogenophaga sp. LPB0072.</title>
        <authorList>
            <person name="Shin S.-K."/>
            <person name="Yi H."/>
        </authorList>
    </citation>
    <scope>NUCLEOTIDE SEQUENCE [LARGE SCALE GENOMIC DNA]</scope>
    <source>
        <strain evidence="2 3">LPB0072</strain>
    </source>
</reference>
<dbReference type="Proteomes" id="UP000185657">
    <property type="component" value="Unassembled WGS sequence"/>
</dbReference>
<sequence>MKKNATLVFMKEKPQLTLIEGGQPSFEAEVARLVEKPDGVAAWAKLKRLARKSRPAANSLLADVSANCQEAPPSEPDQPNIHG</sequence>
<reference evidence="1" key="2">
    <citation type="submission" date="2016-10" db="EMBL/GenBank/DDBJ databases">
        <title>Hydorgenophaga sp. LPB0072 isolated from gastropod.</title>
        <authorList>
            <person name="Kim E."/>
            <person name="Yi H."/>
        </authorList>
    </citation>
    <scope>NUCLEOTIDE SEQUENCE [LARGE SCALE GENOMIC DNA]</scope>
    <source>
        <strain evidence="1">LPB0072</strain>
    </source>
</reference>
<gene>
    <name evidence="1" type="ORF">LPB072_11280</name>
    <name evidence="2" type="ORF">LPB72_09900</name>
</gene>
<dbReference type="RefSeq" id="WP_066089614.1">
    <property type="nucleotide sequence ID" value="NZ_CP017476.1"/>
</dbReference>
<evidence type="ECO:0000313" key="2">
    <source>
        <dbReference type="EMBL" id="OAD41632.1"/>
    </source>
</evidence>
<dbReference type="EMBL" id="LVWD01000013">
    <property type="protein sequence ID" value="OAD41632.1"/>
    <property type="molecule type" value="Genomic_DNA"/>
</dbReference>
<keyword evidence="3" id="KW-1185">Reference proteome</keyword>
<evidence type="ECO:0000313" key="3">
    <source>
        <dbReference type="Proteomes" id="UP000185657"/>
    </source>
</evidence>
<dbReference type="AlphaFoldDB" id="A0A167HRF7"/>
<proteinExistence type="predicted"/>
<dbReference type="KEGG" id="hyl:LPB072_11280"/>
<name>A0A167HRF7_9BURK</name>